<evidence type="ECO:0000313" key="3">
    <source>
        <dbReference type="EMBL" id="ACL57511.1"/>
    </source>
</evidence>
<dbReference type="Proteomes" id="UP000008207">
    <property type="component" value="Chromosome"/>
</dbReference>
<dbReference type="NCBIfam" id="TIGR03661">
    <property type="entry name" value="T1SS_VCA0849"/>
    <property type="match status" value="1"/>
</dbReference>
<dbReference type="eggNOG" id="COG3209">
    <property type="taxonomic scope" value="Bacteria"/>
</dbReference>
<dbReference type="RefSeq" id="WP_015929191.1">
    <property type="nucleotide sequence ID" value="NC_011894.1"/>
</dbReference>
<feature type="compositionally biased region" description="Low complexity" evidence="1">
    <location>
        <begin position="3589"/>
        <end position="3599"/>
    </location>
</feature>
<feature type="domain" description="DUF4347" evidence="2">
    <location>
        <begin position="23"/>
        <end position="180"/>
    </location>
</feature>
<dbReference type="Pfam" id="PF14252">
    <property type="entry name" value="DUF4347"/>
    <property type="match status" value="1"/>
</dbReference>
<dbReference type="EMBL" id="CP001349">
    <property type="protein sequence ID" value="ACL57511.1"/>
    <property type="molecule type" value="Genomic_DNA"/>
</dbReference>
<accession>B8ICV0</accession>
<dbReference type="eggNOG" id="COG4733">
    <property type="taxonomic scope" value="Bacteria"/>
</dbReference>
<name>B8ICV0_METNO</name>
<organism evidence="3 4">
    <name type="scientific">Methylobacterium nodulans (strain LMG 21967 / CNCM I-2342 / ORS 2060)</name>
    <dbReference type="NCBI Taxonomy" id="460265"/>
    <lineage>
        <taxon>Bacteria</taxon>
        <taxon>Pseudomonadati</taxon>
        <taxon>Pseudomonadota</taxon>
        <taxon>Alphaproteobacteria</taxon>
        <taxon>Hyphomicrobiales</taxon>
        <taxon>Methylobacteriaceae</taxon>
        <taxon>Methylobacterium</taxon>
    </lineage>
</organism>
<dbReference type="SUPFAM" id="SSF51120">
    <property type="entry name" value="beta-Roll"/>
    <property type="match status" value="2"/>
</dbReference>
<reference evidence="3 4" key="1">
    <citation type="submission" date="2009-01" db="EMBL/GenBank/DDBJ databases">
        <title>Complete sequence of chromosome of Methylobacterium nodulans ORS 2060.</title>
        <authorList>
            <consortium name="US DOE Joint Genome Institute"/>
            <person name="Lucas S."/>
            <person name="Copeland A."/>
            <person name="Lapidus A."/>
            <person name="Glavina del Rio T."/>
            <person name="Dalin E."/>
            <person name="Tice H."/>
            <person name="Bruce D."/>
            <person name="Goodwin L."/>
            <person name="Pitluck S."/>
            <person name="Sims D."/>
            <person name="Brettin T."/>
            <person name="Detter J.C."/>
            <person name="Han C."/>
            <person name="Larimer F."/>
            <person name="Land M."/>
            <person name="Hauser L."/>
            <person name="Kyrpides N."/>
            <person name="Ivanova N."/>
            <person name="Marx C.J."/>
            <person name="Richardson P."/>
        </authorList>
    </citation>
    <scope>NUCLEOTIDE SEQUENCE [LARGE SCALE GENOMIC DNA]</scope>
    <source>
        <strain evidence="4">LMG 21967 / CNCM I-2342 / ORS 2060</strain>
    </source>
</reference>
<feature type="region of interest" description="Disordered" evidence="1">
    <location>
        <begin position="3457"/>
        <end position="3476"/>
    </location>
</feature>
<dbReference type="InterPro" id="IPR025592">
    <property type="entry name" value="DUF4347"/>
</dbReference>
<proteinExistence type="predicted"/>
<evidence type="ECO:0000256" key="1">
    <source>
        <dbReference type="SAM" id="MobiDB-lite"/>
    </source>
</evidence>
<dbReference type="HOGENOM" id="CLU_223967_0_0_5"/>
<dbReference type="STRING" id="460265.Mnod_2545"/>
<keyword evidence="4" id="KW-1185">Reference proteome</keyword>
<sequence length="4120" mass="415225">MEVKAVRPVRPDAAECSRCAREVAFIDPGLDAVEVLRAGLRREIEPILLEASSPAPLQIAQALRGRADLDAIHILAHGSPGSINFAAGAVTADTVRDHADELALVGRALGEDGQLLVWSCHAGAGAEGAALTRALKAAGGAPVTVAQSLIGHAALGGTWTISSDIAGAAAPLTPSAQEGYFAVAATQTTSNGTTVDNLNVLDSSNKNNLGGVEIVSWTEAYNALFGSTNATQTLTIQSAFNSGSLLLTFKTADNKYYTTYRDVNGGYHVAETSSELGLYGTSAISTADFANTDAGKAQFVAYLNSRLSANQTTEATLTAVDIDGSAGKDVIQGINSNVAIHNIIQGGAGADVLQGGLGSDFFVYKAATDAPASATSWDQITNFSSTQGDKIDLRALGQLAWNGTASGAANSVWYTTSGTSAFVYADTNGDGTADLKIELQNVTTLAASDFLLNQTGAISTITGTAKEGQVLTAGIVSDADGISGTVGYQWQRLGTDGQFHDVVGQTGSTLSLGYTTAGDVYRVKATYTDAQSQQGIVVYSAATAAVQDTDRAGSIAAISGSATEGQTLTAGAVTDPDGNPSSVSYQWQKLGTDGQYHDVSGATASTLALSFKTAGDVYRVVASYTDGDNHTVSVFSDPTSAVVDTDRAGSIAAISGSATEGQTLTAGAVTDPDGNPSSVSYQWQVKHAGDSDFSNVSGATSSSFDLGFKTAGDVYRVVASYTDGDNHTVSVFSDPTSAVVDTDRAGSIAAISGSATEGQTLTAGAVTDPDGNPSSVSYQWQVKHAGDSDFSNVSGATSSSFDLGFKTAGDVYRVVASYTDGDNHTVSVFSDPTSAVVDTDRAGSIAAISGSATEGQTLTAGAVTDPDGNPSSVSYQWQKLGTDGQYHDVSGATASTLALSYTTAGDVYRVNATYTDADGHTVTVSSAPTAAVTDTDRAGSIAAISGSATEGQTLTAGAVTDPDGNPSSVSYQWQKLGTDGQYHDVSGATASTLALSFKTAGDVYRVVASYTDGDNHTVSVFSDPTSAVVDTDRAGSIAAISGSATEGQTLTAGAVTDPDGNPSSVSYQWQKLGTDGQYHDVSGATASTLALSFKTAGDVYRVVASYTDGDNHTVSVFSDPTSAVVDTDRAGSIAAISGSATEGQTLTAGAVTDPDGNPSSVSYQWQKLGTDGQYHDVSGATASTLALSFKTAGDVYRVVASYTDGDNHTVSVFSDPTSAVVDTDRAGSIAAISGSATEGQTLTAGAVTDPDGNPSSVSYQWQVKHAGDSDFSNVSGATSSSFDLGFKTAGDVYRVVASYTDGDNHTVSVFSDPTSAVVDTDRAGSIAAISGSATEGQTLTAGAVTDPDGNPSSVSYQWQVKHAGDSDFSNVSGATSSSFDLGFKTAGDVYRVVASYTDGDNHTVSVFSDPTSAVVDTDRAGSIAAISGSATEGQTLTAGAVTDPDGNPSSVSYQWQVKHAGDSDFSNVSGATSSSFDLGFKTAGDVYRVVASYTDGDNHTVSVFSDPTSAVVDTDRAGSIAAISGSATEGQTLTAGAVTDPDGNPSSVSYQWQKLGTDGQYHDVSGATASTLALGYTTAGDVYRVNATYTDADGHTVTVSSAPTAAVTDTDRAGSIAAISGSATEGQTLTAGAVTDPDGNPSSVSYQWQKLGTDGQYHDVSGATASTLALGYTTAGDVYRVVASYTDGDNHTVSVFSDPTSAVVDTDRAGSIAAISGSATEGQTLTAGAVTDPDGNPSSVSYQWQKLGTDGQYHDVSGATASTLALGYTTAGDVYRVNATYTDADGHTVTVSSAPTAAVTDTDRAGSIAAISGSATEGQTLTAGAVTDPDGNPSSVSYQWQVKHAGDSDFSNVSGATSSSFDLGFKTAGDVYRVVASYTDGDNHTVSVFSDPTSAVVDTDRAGSIAAISGSATEGQTLTAGAVTDPDGNPSSVSYQWQVKHAGDSDFSNVSGATSSSFDLGFKTAGDVYRVVASYTDGDNHTVSVFSDPTSAVVDTDRAGSIAAISGSATEGQTLTAGAVTDPDGNPSSVSYQWQKLGTDGQYHDVSGATASTLALSFKTAGDVYRVVASYTDGDNHTVSVFSDPTSAVVDTDRAGSIAAISGSATEGQTLTAGAVTDPDGNPSSVSYQWQKLGTDGQYHDVSGATASTLALGYTTAGDVYRVNATYTDADGHTVTVSSAPTAAVTDTDRAGSIAAISGSATEGQTLTAGAVTDPDGNPSSVSYQWQKLGTDGQYHDVSGATASTLALGYTTAGDVYRVNATYTDADGHTVTVSSAPTAAVTDTDRAGSIAAISGSATEGQTLTAGAVTDPDGNPSSVSYQWQKLGTDGQYHDVSGATASTLALSYTTAGDVYRVNATYTDADGHTVTVSSAPTAAVTDTDRAGSIAAISGSATEGQTLTAGAVTDPDGNPSSVSYQWQKLGTDGQYHDVSGATASTLALSFKTAGDVYRVVASYTDGDNHTVSVFSDPTSAVVDTDRAGSIAAISGSATEGQTLTAGAVTDPDGNPSSVSYQWQKLGTDGQYHDVSGATASTLALSFKTAGDVYRVVASYTDGDNHTVSVFSDPTSAVVDTDRAGSIAAISGSATEGQTLTAGAVTDPDGNPSSVSYQWQKLGTDGQYHDVSGATASTLALSFKTAGDVYRVVASYTDGDNHTVSVFSDPTSAVVDTDRAGSIAAISGSATEGQTLTAGAVTDPDGNPSSVSYQWQKLGTDGQYHDVSGATASTLALGYTTAGDVYRVNATYTDADGHTVTVSSAPTAAVTDTDRAGSIAAISGSATEGQTLTAGAVTDPDGNPSSVSYQWQKLGTDGQYHDVSGATASTLALGYTTAGDVYRVNATYTDADGHTVTVSSAPTAAVTDTDRAGSIAAISGSATEGQTLTAGAVTDPDGNPSSVSYQWQVKHAGDSDFSNVSGATSSSFDLGFKTAGDVYRVVASYTDGDNHTVSVFSDPTSAVVDTDRAGSIAAISGSATEGQTLTAGAVTDPDGNPSSVSYQWQKLGTDGQYHDVSGATASTLALGYTTAGDVYRVNATYTDADGHTVTVSSAPTAAVTDTDRAGSIAAISGSATEGQTLTAGAVTDPDGNPSSVSYQWQVKHAGDSDFSNVSGATSSSFDLGFKTAGDVYRVVASYTDGDNHTVSVFSDPTSAVVDTDRAGSIAAISGSATEGQTLTAGAVTDPDGNPSSVSYQWQKLGTDGQYHDVSGATASTLALGYTTAGDVYRVNATYTDADGHTVTVSSAPTAAVTDTDRAGSIAAISGSATEGQTLTAGAVTDPDGNPSSVSYQWQVKHAGDSDFSNVSGATSSSFDLGFKTAGDVYRVVASYTDGDNHTVSVFSDPTSAVVDTDRAGSIAAISGSATEGQTLTAGAVTDPDGNPSSTTYKWQSSTNGTTWTDVSGATASAYTLGYSDSGKQFRVVASYTDGQGHAGTATSAATASVTDVDRAGSIGAVTGTATEGQTLTAGAVTDPDGNPSSTTYKWQSSTNGTTWTDVSGATASAYTLGYSDSGKQFRVVASYTDGQGHAGTATSAATASVTDVDRAGSVSISASATGQGKTSSLTASLSDADGVPSSGVTWIWERSTDGVNWQPGKGTSTGTGSTSTYSPAGGQNPETGGIYFFRATASYTDLQNHTASLTAQTATKIAPAGTAGEPINLALGDPTGKHAEVTVTVTDLPSDWTLSNGMKNADGSWTVTTTDLASLSVTTPATYTGAAVLNVTMAWTNADGTMGTTTIADNVEAYAKGSPIFAWSGHDTLTGSTAADLFVFGNPIGEDKIYSFDVAADKIDLIGYSGFTSFTDVQAHLADDSAGNAVITLADGQTITLDHVHASDLSAANFVFDQPPAVTNSGTMSLSDGAMLPLSGSVTNTGTIELNSTGGGTLLQVIDQGITLTGGGTVKMSDDDGNAIAGTKSTVTLTNVDNTISGAGQLGGGSLTLTNEASGKIVADGSHALVIDTGTTVVENAGTLAATGSGGLVVKSALDNTGTVWAHGGNVTIEGAVTGSGTTVIDGNATVEFGTASSAHVDLGQGDGTLKLDDSFHFNGSITGFGAGDQIDLADLLFGTGTSASYAANAQGTGGVLTVSDGVHTAALNLQGTYDAAAFKITEDSAGHAQVMYDPLHLGLA</sequence>
<evidence type="ECO:0000313" key="4">
    <source>
        <dbReference type="Proteomes" id="UP000008207"/>
    </source>
</evidence>
<gene>
    <name evidence="3" type="ordered locus">Mnod_2545</name>
</gene>
<dbReference type="KEGG" id="mno:Mnod_2545"/>
<dbReference type="InterPro" id="IPR019960">
    <property type="entry name" value="T1SS_VCA0849"/>
</dbReference>
<protein>
    <recommendedName>
        <fullName evidence="2">DUF4347 domain-containing protein</fullName>
    </recommendedName>
</protein>
<feature type="region of interest" description="Disordered" evidence="1">
    <location>
        <begin position="3580"/>
        <end position="3606"/>
    </location>
</feature>
<dbReference type="Gene3D" id="2.60.40.2700">
    <property type="match status" value="32"/>
</dbReference>
<evidence type="ECO:0000259" key="2">
    <source>
        <dbReference type="Pfam" id="PF14252"/>
    </source>
</evidence>
<dbReference type="InterPro" id="IPR011049">
    <property type="entry name" value="Serralysin-like_metalloprot_C"/>
</dbReference>